<evidence type="ECO:0000313" key="15">
    <source>
        <dbReference type="EMBL" id="MDJ1481283.1"/>
    </source>
</evidence>
<evidence type="ECO:0000256" key="8">
    <source>
        <dbReference type="ARBA" id="ARBA00023170"/>
    </source>
</evidence>
<evidence type="ECO:0000256" key="12">
    <source>
        <dbReference type="SAM" id="SignalP"/>
    </source>
</evidence>
<dbReference type="Gene3D" id="2.60.40.1120">
    <property type="entry name" value="Carboxypeptidase-like, regulatory domain"/>
    <property type="match status" value="1"/>
</dbReference>
<comment type="subcellular location">
    <subcellularLocation>
        <location evidence="1 10">Cell outer membrane</location>
        <topology evidence="1 10">Multi-pass membrane protein</topology>
    </subcellularLocation>
</comment>
<accession>A0AAE3QRB3</accession>
<reference evidence="15" key="1">
    <citation type="submission" date="2023-05" db="EMBL/GenBank/DDBJ databases">
        <authorList>
            <person name="Zhang X."/>
        </authorList>
    </citation>
    <scope>NUCLEOTIDE SEQUENCE</scope>
    <source>
        <strain evidence="15">YF14B1</strain>
    </source>
</reference>
<keyword evidence="9 10" id="KW-0998">Cell outer membrane</keyword>
<feature type="domain" description="TonB-dependent receptor-like beta-barrel" evidence="13">
    <location>
        <begin position="437"/>
        <end position="975"/>
    </location>
</feature>
<dbReference type="PANTHER" id="PTHR30069:SF29">
    <property type="entry name" value="HEMOGLOBIN AND HEMOGLOBIN-HAPTOGLOBIN-BINDING PROTEIN 1-RELATED"/>
    <property type="match status" value="1"/>
</dbReference>
<feature type="chain" id="PRO_5042028726" evidence="12">
    <location>
        <begin position="24"/>
        <end position="1014"/>
    </location>
</feature>
<comment type="caution">
    <text evidence="15">The sequence shown here is derived from an EMBL/GenBank/DDBJ whole genome shotgun (WGS) entry which is preliminary data.</text>
</comment>
<dbReference type="InterPro" id="IPR036942">
    <property type="entry name" value="Beta-barrel_TonB_sf"/>
</dbReference>
<evidence type="ECO:0000256" key="1">
    <source>
        <dbReference type="ARBA" id="ARBA00004571"/>
    </source>
</evidence>
<protein>
    <submittedName>
        <fullName evidence="15">TonB-dependent receptor</fullName>
    </submittedName>
</protein>
<dbReference type="NCBIfam" id="TIGR04057">
    <property type="entry name" value="SusC_RagA_signa"/>
    <property type="match status" value="1"/>
</dbReference>
<dbReference type="InterPro" id="IPR039426">
    <property type="entry name" value="TonB-dep_rcpt-like"/>
</dbReference>
<dbReference type="InterPro" id="IPR012910">
    <property type="entry name" value="Plug_dom"/>
</dbReference>
<dbReference type="InterPro" id="IPR000531">
    <property type="entry name" value="Beta-barrel_TonB"/>
</dbReference>
<dbReference type="PROSITE" id="PS52016">
    <property type="entry name" value="TONB_DEPENDENT_REC_3"/>
    <property type="match status" value="1"/>
</dbReference>
<evidence type="ECO:0000259" key="13">
    <source>
        <dbReference type="Pfam" id="PF00593"/>
    </source>
</evidence>
<dbReference type="GO" id="GO:0009279">
    <property type="term" value="C:cell outer membrane"/>
    <property type="evidence" value="ECO:0007669"/>
    <property type="project" value="UniProtKB-SubCell"/>
</dbReference>
<evidence type="ECO:0000256" key="2">
    <source>
        <dbReference type="ARBA" id="ARBA00022448"/>
    </source>
</evidence>
<dbReference type="Pfam" id="PF07715">
    <property type="entry name" value="Plug"/>
    <property type="match status" value="1"/>
</dbReference>
<dbReference type="InterPro" id="IPR008969">
    <property type="entry name" value="CarboxyPept-like_regulatory"/>
</dbReference>
<dbReference type="InterPro" id="IPR023996">
    <property type="entry name" value="TonB-dep_OMP_SusC/RagA"/>
</dbReference>
<keyword evidence="7 10" id="KW-0472">Membrane</keyword>
<dbReference type="SUPFAM" id="SSF56935">
    <property type="entry name" value="Porins"/>
    <property type="match status" value="1"/>
</dbReference>
<name>A0AAE3QRB3_9BACT</name>
<evidence type="ECO:0000256" key="11">
    <source>
        <dbReference type="RuleBase" id="RU003357"/>
    </source>
</evidence>
<dbReference type="EMBL" id="JASJOS010000005">
    <property type="protein sequence ID" value="MDJ1481283.1"/>
    <property type="molecule type" value="Genomic_DNA"/>
</dbReference>
<dbReference type="Gene3D" id="2.170.130.10">
    <property type="entry name" value="TonB-dependent receptor, plug domain"/>
    <property type="match status" value="1"/>
</dbReference>
<evidence type="ECO:0000256" key="10">
    <source>
        <dbReference type="PROSITE-ProRule" id="PRU01360"/>
    </source>
</evidence>
<keyword evidence="8 15" id="KW-0675">Receptor</keyword>
<evidence type="ECO:0000256" key="3">
    <source>
        <dbReference type="ARBA" id="ARBA00022452"/>
    </source>
</evidence>
<dbReference type="SUPFAM" id="SSF49464">
    <property type="entry name" value="Carboxypeptidase regulatory domain-like"/>
    <property type="match status" value="1"/>
</dbReference>
<dbReference type="InterPro" id="IPR037066">
    <property type="entry name" value="Plug_dom_sf"/>
</dbReference>
<comment type="similarity">
    <text evidence="10 11">Belongs to the TonB-dependent receptor family.</text>
</comment>
<organism evidence="15 16">
    <name type="scientific">Xanthocytophaga flava</name>
    <dbReference type="NCBI Taxonomy" id="3048013"/>
    <lineage>
        <taxon>Bacteria</taxon>
        <taxon>Pseudomonadati</taxon>
        <taxon>Bacteroidota</taxon>
        <taxon>Cytophagia</taxon>
        <taxon>Cytophagales</taxon>
        <taxon>Rhodocytophagaceae</taxon>
        <taxon>Xanthocytophaga</taxon>
    </lineage>
</organism>
<gene>
    <name evidence="15" type="ORF">QNI16_12365</name>
</gene>
<keyword evidence="3 10" id="KW-1134">Transmembrane beta strand</keyword>
<dbReference type="NCBIfam" id="TIGR04056">
    <property type="entry name" value="OMP_RagA_SusC"/>
    <property type="match status" value="1"/>
</dbReference>
<dbReference type="InterPro" id="IPR023997">
    <property type="entry name" value="TonB-dep_OMP_SusC/RagA_CS"/>
</dbReference>
<keyword evidence="2 10" id="KW-0813">Transport</keyword>
<feature type="signal peptide" evidence="12">
    <location>
        <begin position="1"/>
        <end position="23"/>
    </location>
</feature>
<dbReference type="Pfam" id="PF00593">
    <property type="entry name" value="TonB_dep_Rec_b-barrel"/>
    <property type="match status" value="1"/>
</dbReference>
<keyword evidence="5 12" id="KW-0732">Signal</keyword>
<evidence type="ECO:0000256" key="9">
    <source>
        <dbReference type="ARBA" id="ARBA00023237"/>
    </source>
</evidence>
<evidence type="ECO:0000256" key="6">
    <source>
        <dbReference type="ARBA" id="ARBA00023077"/>
    </source>
</evidence>
<dbReference type="Proteomes" id="UP001241110">
    <property type="component" value="Unassembled WGS sequence"/>
</dbReference>
<dbReference type="AlphaFoldDB" id="A0AAE3QRB3"/>
<dbReference type="RefSeq" id="WP_313978842.1">
    <property type="nucleotide sequence ID" value="NZ_JASJOS010000005.1"/>
</dbReference>
<dbReference type="PANTHER" id="PTHR30069">
    <property type="entry name" value="TONB-DEPENDENT OUTER MEMBRANE RECEPTOR"/>
    <property type="match status" value="1"/>
</dbReference>
<evidence type="ECO:0000256" key="7">
    <source>
        <dbReference type="ARBA" id="ARBA00023136"/>
    </source>
</evidence>
<keyword evidence="6 11" id="KW-0798">TonB box</keyword>
<proteinExistence type="inferred from homology"/>
<sequence length="1014" mass="110816">MRKIQLLLMSFLFISTISLTVQAQERVVTGRVIDSGTNDPLPGVSVIVKGTTTGSITDATGKYSITVAQSNAILQFSFIGFATKEVTINGQSTVDVSLITDAQSLSEVIVTGYGNRDKVSFTGSATTLGGDKIEHKPFATVDQALQGNVAGLQMSASSGTPGALQDIRIRGVSSIIGSNAPLFVIDGVPVVSGELERSTSTGTLSVLSSLNSNDIESMTVLKDASATAFYGARGANGVIVITTKKGKVGKPVFSVSAQTGVVSRAIKGPKMLNASQWDELYYESLVNSGDASTIEEAKKNYPSGWDGTTNTDWRDVVSNKDAKTYSLDFSVRGGNDKSNYYTSLGYFAQDGVNTGSNYKRYTGKVSLQNALTSKLTLNNSTNISYVLQNGQLENSAYFGNPDAAYLFLRPMDKPYNEDGSINTNMSANAIFNPLYIAKYNINRRKQTHLFNVASLGYDILNNLKFTTTLGLDYILNEELYFANRNYGDGVRDPDDPTQNGTSEAYSNRNFNWNWKNMLEYGWQINANHRVDAKAVYESQRNQYYTLGVSGYGIAADGLIYPESISTTDGWTGYTEDWSLNAVSGILGYKFKNNISVDGTIRGEGSSKFAPGKRWGTFYSIGAAWSFSEETFMQSMKSWLTLAKLRASYGVTGNSNIDPNKYQSLLSYGGVYNGGPAVSPGQVGNTNLTWEKNANVNVGLDVELFGRINATVEYFRRRTYDLLQEVPLSYTTGFTSQTQNVGEMVNKGFEVTVGADILKASAFKWNVNVNLTSVHNKVTKLATSSTGDEIKITSSTRIVQTGHPVYSWYMPTWAGVDPQTGSPLWYKSGASGETTSTYSQAGYSFHGSALPTFYGGITNRFDYKGIYLSANLYYSTGNKIYDSWGSYTQSDGKYTFTIANGYASQYDRWQKPGDIAESPKNVYNNTSLSNSNSTRRLYSGEYFRLRDVTLGYNFPTTLISKLKLGSASVYVKGNNLWTWVADKKLQFDPETRADGLLQLTAQPLKTVAVGLNVTF</sequence>
<evidence type="ECO:0000256" key="5">
    <source>
        <dbReference type="ARBA" id="ARBA00022729"/>
    </source>
</evidence>
<evidence type="ECO:0000259" key="14">
    <source>
        <dbReference type="Pfam" id="PF07715"/>
    </source>
</evidence>
<keyword evidence="4 10" id="KW-0812">Transmembrane</keyword>
<dbReference type="GO" id="GO:0044718">
    <property type="term" value="P:siderophore transmembrane transport"/>
    <property type="evidence" value="ECO:0007669"/>
    <property type="project" value="TreeGrafter"/>
</dbReference>
<evidence type="ECO:0000256" key="4">
    <source>
        <dbReference type="ARBA" id="ARBA00022692"/>
    </source>
</evidence>
<evidence type="ECO:0000313" key="16">
    <source>
        <dbReference type="Proteomes" id="UP001241110"/>
    </source>
</evidence>
<dbReference type="GO" id="GO:0015344">
    <property type="term" value="F:siderophore uptake transmembrane transporter activity"/>
    <property type="evidence" value="ECO:0007669"/>
    <property type="project" value="TreeGrafter"/>
</dbReference>
<dbReference type="Gene3D" id="2.40.170.20">
    <property type="entry name" value="TonB-dependent receptor, beta-barrel domain"/>
    <property type="match status" value="1"/>
</dbReference>
<dbReference type="Pfam" id="PF13715">
    <property type="entry name" value="CarbopepD_reg_2"/>
    <property type="match status" value="1"/>
</dbReference>
<feature type="domain" description="TonB-dependent receptor plug" evidence="14">
    <location>
        <begin position="119"/>
        <end position="238"/>
    </location>
</feature>